<dbReference type="PROSITE" id="PS51733">
    <property type="entry name" value="BPL_LPL_CATALYTIC"/>
    <property type="match status" value="1"/>
</dbReference>
<dbReference type="PANTHER" id="PTHR12561:SF3">
    <property type="entry name" value="LIPOYLTRANSFERASE 1, MITOCHONDRIAL"/>
    <property type="match status" value="1"/>
</dbReference>
<dbReference type="AlphaFoldDB" id="A0A1H3DJ94"/>
<dbReference type="EMBL" id="FNOU01000005">
    <property type="protein sequence ID" value="SDX66592.1"/>
    <property type="molecule type" value="Genomic_DNA"/>
</dbReference>
<dbReference type="InterPro" id="IPR004143">
    <property type="entry name" value="BPL_LPL_catalytic"/>
</dbReference>
<evidence type="ECO:0000256" key="2">
    <source>
        <dbReference type="ARBA" id="ARBA00005124"/>
    </source>
</evidence>
<dbReference type="InterPro" id="IPR019491">
    <property type="entry name" value="Lipoate_protein_ligase_C"/>
</dbReference>
<comment type="pathway">
    <text evidence="2">Protein modification; protein lipoylation via exogenous pathway; protein N(6)-(lipoyl)lysine from lipoate: step 1/2.</text>
</comment>
<dbReference type="InterPro" id="IPR004562">
    <property type="entry name" value="LipoylTrfase_LipoateP_Ligase"/>
</dbReference>
<evidence type="ECO:0000256" key="4">
    <source>
        <dbReference type="ARBA" id="ARBA00022598"/>
    </source>
</evidence>
<evidence type="ECO:0000313" key="10">
    <source>
        <dbReference type="Proteomes" id="UP000199652"/>
    </source>
</evidence>
<feature type="domain" description="BPL/LPL catalytic" evidence="8">
    <location>
        <begin position="26"/>
        <end position="213"/>
    </location>
</feature>
<dbReference type="EC" id="6.3.1.20" evidence="3"/>
<evidence type="ECO:0000256" key="5">
    <source>
        <dbReference type="ARBA" id="ARBA00022741"/>
    </source>
</evidence>
<dbReference type="NCBIfam" id="TIGR00545">
    <property type="entry name" value="lipoyltrans"/>
    <property type="match status" value="1"/>
</dbReference>
<gene>
    <name evidence="9" type="ORF">SAMN04488579_10531</name>
</gene>
<protein>
    <recommendedName>
        <fullName evidence="3">lipoate--protein ligase</fullName>
        <ecNumber evidence="3">6.3.1.20</ecNumber>
    </recommendedName>
</protein>
<dbReference type="InterPro" id="IPR045864">
    <property type="entry name" value="aa-tRNA-synth_II/BPL/LPL"/>
</dbReference>
<evidence type="ECO:0000256" key="7">
    <source>
        <dbReference type="ARBA" id="ARBA00048037"/>
    </source>
</evidence>
<dbReference type="SUPFAM" id="SSF55681">
    <property type="entry name" value="Class II aaRS and biotin synthetases"/>
    <property type="match status" value="1"/>
</dbReference>
<dbReference type="SUPFAM" id="SSF82649">
    <property type="entry name" value="SufE/NifU"/>
    <property type="match status" value="1"/>
</dbReference>
<evidence type="ECO:0000256" key="6">
    <source>
        <dbReference type="ARBA" id="ARBA00022840"/>
    </source>
</evidence>
<dbReference type="Pfam" id="PF21948">
    <property type="entry name" value="LplA-B_cat"/>
    <property type="match status" value="1"/>
</dbReference>
<organism evidence="9 10">
    <name type="scientific">Eubacterium barkeri</name>
    <name type="common">Clostridium barkeri</name>
    <dbReference type="NCBI Taxonomy" id="1528"/>
    <lineage>
        <taxon>Bacteria</taxon>
        <taxon>Bacillati</taxon>
        <taxon>Bacillota</taxon>
        <taxon>Clostridia</taxon>
        <taxon>Eubacteriales</taxon>
        <taxon>Eubacteriaceae</taxon>
        <taxon>Eubacterium</taxon>
    </lineage>
</organism>
<dbReference type="GO" id="GO:0005737">
    <property type="term" value="C:cytoplasm"/>
    <property type="evidence" value="ECO:0007669"/>
    <property type="project" value="TreeGrafter"/>
</dbReference>
<keyword evidence="4 9" id="KW-0436">Ligase</keyword>
<sequence length="327" mass="36700">MRYIESPSTDPTWNLALEEYVFDHLPKDEDYFMLWQNDNTVVIGKYQNTDAEIDAEAVAEQKVTVVRRLSGGGAVFHDMGNLNFTFITDADTVSDFDFLHFTKPVLGTLARFGITAEFNGRNDLTINGYKFSGNAQYTRDGRVMHHGTLLFSSDLSRVQSILAFKPEKYKQKGVKSVRSRVGNISDALTAPLSLDEFKTALLEEVFSEGDVQTYTLTDSDRRSIAAIQAGRYATWEWNYGASPGYNATRSKQFDFGGITLYLNLVDGIIRDVHICGDFFGDGVDTLYRLLMDLPLDKKILESHLTDDALRGTINGLTSKDLLTLLFD</sequence>
<name>A0A1H3DJ94_EUBBA</name>
<dbReference type="CDD" id="cd16443">
    <property type="entry name" value="LplA"/>
    <property type="match status" value="1"/>
</dbReference>
<dbReference type="OrthoDB" id="9788148at2"/>
<proteinExistence type="predicted"/>
<dbReference type="STRING" id="1528.SAMN04488579_10531"/>
<dbReference type="GO" id="GO:0017118">
    <property type="term" value="F:lipoyltransferase activity"/>
    <property type="evidence" value="ECO:0007669"/>
    <property type="project" value="TreeGrafter"/>
</dbReference>
<accession>A0A1H3DJ94</accession>
<evidence type="ECO:0000313" key="9">
    <source>
        <dbReference type="EMBL" id="SDX66592.1"/>
    </source>
</evidence>
<comment type="catalytic activity">
    <reaction evidence="7">
        <text>L-lysyl-[lipoyl-carrier protein] + (R)-lipoate + ATP = N(6)-[(R)-lipoyl]-L-lysyl-[lipoyl-carrier protein] + AMP + diphosphate + H(+)</text>
        <dbReference type="Rhea" id="RHEA:49288"/>
        <dbReference type="Rhea" id="RHEA-COMP:10500"/>
        <dbReference type="Rhea" id="RHEA-COMP:10502"/>
        <dbReference type="ChEBI" id="CHEBI:15378"/>
        <dbReference type="ChEBI" id="CHEBI:29969"/>
        <dbReference type="ChEBI" id="CHEBI:30616"/>
        <dbReference type="ChEBI" id="CHEBI:33019"/>
        <dbReference type="ChEBI" id="CHEBI:83088"/>
        <dbReference type="ChEBI" id="CHEBI:83099"/>
        <dbReference type="ChEBI" id="CHEBI:456215"/>
        <dbReference type="EC" id="6.3.1.20"/>
    </reaction>
</comment>
<keyword evidence="6" id="KW-0067">ATP-binding</keyword>
<dbReference type="GO" id="GO:0009249">
    <property type="term" value="P:protein lipoylation"/>
    <property type="evidence" value="ECO:0007669"/>
    <property type="project" value="InterPro"/>
</dbReference>
<dbReference type="PANTHER" id="PTHR12561">
    <property type="entry name" value="LIPOATE-PROTEIN LIGASE"/>
    <property type="match status" value="1"/>
</dbReference>
<dbReference type="Gene3D" id="3.30.930.10">
    <property type="entry name" value="Bira Bifunctional Protein, Domain 2"/>
    <property type="match status" value="1"/>
</dbReference>
<evidence type="ECO:0000256" key="1">
    <source>
        <dbReference type="ARBA" id="ARBA00005085"/>
    </source>
</evidence>
<dbReference type="GO" id="GO:0016979">
    <property type="term" value="F:lipoate-protein ligase activity"/>
    <property type="evidence" value="ECO:0007669"/>
    <property type="project" value="UniProtKB-EC"/>
</dbReference>
<reference evidence="10" key="1">
    <citation type="submission" date="2016-10" db="EMBL/GenBank/DDBJ databases">
        <authorList>
            <person name="Varghese N."/>
            <person name="Submissions S."/>
        </authorList>
    </citation>
    <scope>NUCLEOTIDE SEQUENCE [LARGE SCALE GENOMIC DNA]</scope>
    <source>
        <strain evidence="10">VPI 5359</strain>
    </source>
</reference>
<comment type="pathway">
    <text evidence="1">Protein modification; protein lipoylation via exogenous pathway; protein N(6)-(lipoyl)lysine from lipoate: step 2/2.</text>
</comment>
<keyword evidence="5" id="KW-0547">Nucleotide-binding</keyword>
<dbReference type="GO" id="GO:0005524">
    <property type="term" value="F:ATP binding"/>
    <property type="evidence" value="ECO:0007669"/>
    <property type="project" value="UniProtKB-KW"/>
</dbReference>
<dbReference type="FunFam" id="3.30.930.10:FF:000072">
    <property type="entry name" value="Lipoate--protein ligase"/>
    <property type="match status" value="1"/>
</dbReference>
<dbReference type="Gene3D" id="3.30.390.50">
    <property type="entry name" value="CO dehydrogenase flavoprotein, C-terminal domain"/>
    <property type="match status" value="1"/>
</dbReference>
<dbReference type="Pfam" id="PF10437">
    <property type="entry name" value="Lip_prot_lig_C"/>
    <property type="match status" value="1"/>
</dbReference>
<evidence type="ECO:0000256" key="3">
    <source>
        <dbReference type="ARBA" id="ARBA00012367"/>
    </source>
</evidence>
<dbReference type="Proteomes" id="UP000199652">
    <property type="component" value="Unassembled WGS sequence"/>
</dbReference>
<dbReference type="UniPathway" id="UPA00537">
    <property type="reaction ID" value="UER00594"/>
</dbReference>
<evidence type="ECO:0000259" key="8">
    <source>
        <dbReference type="PROSITE" id="PS51733"/>
    </source>
</evidence>
<keyword evidence="10" id="KW-1185">Reference proteome</keyword>
<dbReference type="RefSeq" id="WP_090243876.1">
    <property type="nucleotide sequence ID" value="NZ_FNOU01000005.1"/>
</dbReference>